<sequence>MIRILFILGVLISFPSWGQKSYYLSFNSQEASPFQPKKEIYLDSKEEVFEYLKKTRSKHIRKGYVLASIDSVHFEENTAVIHYYRGSKFEKIKIAHKDEDAYLISKVPRMNERMIAKLPFEPELVEDLLNGLSDHLNNNGYPFSKVYLEVEHISPEISVAQLHIEKGPEVKFTEIFIKGKSKVDDRYIENAISISEGDDYNAELLKNISNKIEQIQFIKEIRPYEILFTQKGAQLYLYLESVPVSLINGVVGIQPDPVTEKTVVTGDIRLKLLNILKRGEELDINWKSLQPQTQELDLSFSYPFLFNTPFGIETNFDLYKLDSTFLSTNVNLGIRYFLTGGSYIKVFYEANNSNLLSGASSIPNSNLSSASNNSYGLGLYRNSVDYLPNPSKGLRMSVDASAGRRKSRPTQEDSTTISTTFRANLNLEVFFPIAQRHVIRLANNTQSYYAPEIYQNEVYRFGGLNTQRGFNEEVLLATTLTTFTAEYRFLVDRKSHAFAFFDQSFYENNSNDYVNDQPFGFGAGFSFGTNLGIFSISYALGKQFDNPIEFRNGKVHFGYVTYF</sequence>
<evidence type="ECO:0000313" key="1">
    <source>
        <dbReference type="EMBL" id="RFC54108.1"/>
    </source>
</evidence>
<dbReference type="RefSeq" id="WP_123776097.1">
    <property type="nucleotide sequence ID" value="NZ_QURB01000005.1"/>
</dbReference>
<evidence type="ECO:0008006" key="3">
    <source>
        <dbReference type="Google" id="ProtNLM"/>
    </source>
</evidence>
<dbReference type="Gene3D" id="3.10.20.310">
    <property type="entry name" value="membrane protein fhac"/>
    <property type="match status" value="1"/>
</dbReference>
<organism evidence="1 2">
    <name type="scientific">Brumimicrobium aurantiacum</name>
    <dbReference type="NCBI Taxonomy" id="1737063"/>
    <lineage>
        <taxon>Bacteria</taxon>
        <taxon>Pseudomonadati</taxon>
        <taxon>Bacteroidota</taxon>
        <taxon>Flavobacteriia</taxon>
        <taxon>Flavobacteriales</taxon>
        <taxon>Crocinitomicaceae</taxon>
        <taxon>Brumimicrobium</taxon>
    </lineage>
</organism>
<dbReference type="EMBL" id="QURB01000005">
    <property type="protein sequence ID" value="RFC54108.1"/>
    <property type="molecule type" value="Genomic_DNA"/>
</dbReference>
<accession>A0A3E1EX64</accession>
<evidence type="ECO:0000313" key="2">
    <source>
        <dbReference type="Proteomes" id="UP000257127"/>
    </source>
</evidence>
<dbReference type="Gene3D" id="2.40.160.50">
    <property type="entry name" value="membrane protein fhac: a member of the omp85/tpsb transporter family"/>
    <property type="match status" value="1"/>
</dbReference>
<dbReference type="Proteomes" id="UP000257127">
    <property type="component" value="Unassembled WGS sequence"/>
</dbReference>
<comment type="caution">
    <text evidence="1">The sequence shown here is derived from an EMBL/GenBank/DDBJ whole genome shotgun (WGS) entry which is preliminary data.</text>
</comment>
<gene>
    <name evidence="1" type="ORF">DXU93_08955</name>
</gene>
<proteinExistence type="predicted"/>
<name>A0A3E1EX64_9FLAO</name>
<keyword evidence="2" id="KW-1185">Reference proteome</keyword>
<protein>
    <recommendedName>
        <fullName evidence="3">POTRA domain-containing protein</fullName>
    </recommendedName>
</protein>
<dbReference type="AlphaFoldDB" id="A0A3E1EX64"/>
<dbReference type="OrthoDB" id="9811416at2"/>
<reference evidence="1 2" key="1">
    <citation type="submission" date="2018-08" db="EMBL/GenBank/DDBJ databases">
        <title>The draft genome squence of Brumimicrobium sp. N62.</title>
        <authorList>
            <person name="Du Z.-J."/>
            <person name="Luo H.-R."/>
        </authorList>
    </citation>
    <scope>NUCLEOTIDE SEQUENCE [LARGE SCALE GENOMIC DNA]</scope>
    <source>
        <strain evidence="1 2">N62</strain>
    </source>
</reference>